<proteinExistence type="predicted"/>
<reference evidence="1 2" key="1">
    <citation type="submission" date="2015-01" db="EMBL/GenBank/DDBJ databases">
        <title>Deinococcus soli/N5/whole genome sequencing.</title>
        <authorList>
            <person name="Kim M.K."/>
            <person name="Srinivasan S."/>
            <person name="Lee J.-J."/>
        </authorList>
    </citation>
    <scope>NUCLEOTIDE SEQUENCE [LARGE SCALE GENOMIC DNA]</scope>
    <source>
        <strain evidence="1 2">N5</strain>
    </source>
</reference>
<keyword evidence="2" id="KW-1185">Reference proteome</keyword>
<sequence length="88" mass="9654">MADDALWSSRDAEDVAEPGVLTVMSSSARSAPVPWLDTVAALWPDLTFELWGIEPGNELCVHARVEGGRVVLMDERAPMPEELLAWGY</sequence>
<name>A0A0F7JN82_9DEIO</name>
<gene>
    <name evidence="1" type="ORF">SY84_02325</name>
</gene>
<accession>A0A0F7JN82</accession>
<dbReference type="PATRIC" id="fig|1309411.5.peg.487"/>
<protein>
    <submittedName>
        <fullName evidence="1">Uncharacterized protein</fullName>
    </submittedName>
</protein>
<evidence type="ECO:0000313" key="1">
    <source>
        <dbReference type="EMBL" id="AKH16070.1"/>
    </source>
</evidence>
<organism evidence="1 2">
    <name type="scientific">Deinococcus soli</name>
    <name type="common">ex Cha et al. 2016</name>
    <dbReference type="NCBI Taxonomy" id="1309411"/>
    <lineage>
        <taxon>Bacteria</taxon>
        <taxon>Thermotogati</taxon>
        <taxon>Deinococcota</taxon>
        <taxon>Deinococci</taxon>
        <taxon>Deinococcales</taxon>
        <taxon>Deinococcaceae</taxon>
        <taxon>Deinococcus</taxon>
    </lineage>
</organism>
<dbReference type="Proteomes" id="UP000034024">
    <property type="component" value="Chromosome"/>
</dbReference>
<dbReference type="RefSeq" id="WP_046842645.1">
    <property type="nucleotide sequence ID" value="NZ_CP011389.1"/>
</dbReference>
<dbReference type="KEGG" id="dch:SY84_02325"/>
<dbReference type="AlphaFoldDB" id="A0A0F7JN82"/>
<dbReference type="OrthoDB" id="7992117at2"/>
<dbReference type="EMBL" id="CP011389">
    <property type="protein sequence ID" value="AKH16070.1"/>
    <property type="molecule type" value="Genomic_DNA"/>
</dbReference>
<evidence type="ECO:0000313" key="2">
    <source>
        <dbReference type="Proteomes" id="UP000034024"/>
    </source>
</evidence>